<dbReference type="SUPFAM" id="SSF50998">
    <property type="entry name" value="Quinoprotein alcohol dehydrogenase-like"/>
    <property type="match status" value="1"/>
</dbReference>
<keyword evidence="1" id="KW-0812">Transmembrane</keyword>
<evidence type="ECO:0000256" key="1">
    <source>
        <dbReference type="SAM" id="Phobius"/>
    </source>
</evidence>
<name>A0A919T9Q5_9ACTN</name>
<dbReference type="InterPro" id="IPR015943">
    <property type="entry name" value="WD40/YVTN_repeat-like_dom_sf"/>
</dbReference>
<sequence length="429" mass="45194">MDVVIDLGYDRGEPLQYRDRNRSSVQSWSPAALLGVLVLLLAGASAGPAKPPMNPLFRLQIGPADTYAVTGDGQLLAQTFGLLTSYDLDSGKLKWQAGQSTPAYRLRLSGGLVLMRPWTTSATEPATTAVSSFTGAAQWERPGTVVTVAGSTALLAVDSVRSLTGSGRRVQGPIDAVDPITGNTRWTVRVPSTAVLIGVPGRADDASRMLLVHDDRTLALHDLTDGRRLASTTVPAADYNPDNPIVAGGRILLRHPGILGPEISAYDPVTLKQTWTVPAGNSYQMSACGVLACLSGSDEVRALDPATGDQLWSHRGWQGIQEYGTTLIAYGEPDGSDPVGVIDPVTGAVRVDLDGWRPVTGTGTDGRLVLIRSVDDGARSMVAVAHPGDARPQPLAALPAGTGDCQAAPARLICRTMYGELVVWAYQEG</sequence>
<dbReference type="InterPro" id="IPR011047">
    <property type="entry name" value="Quinoprotein_ADH-like_sf"/>
</dbReference>
<protein>
    <recommendedName>
        <fullName evidence="2">Pyrrolo-quinoline quinone repeat domain-containing protein</fullName>
    </recommendedName>
</protein>
<feature type="transmembrane region" description="Helical" evidence="1">
    <location>
        <begin position="28"/>
        <end position="49"/>
    </location>
</feature>
<organism evidence="3 4">
    <name type="scientific">Paractinoplanes toevensis</name>
    <dbReference type="NCBI Taxonomy" id="571911"/>
    <lineage>
        <taxon>Bacteria</taxon>
        <taxon>Bacillati</taxon>
        <taxon>Actinomycetota</taxon>
        <taxon>Actinomycetes</taxon>
        <taxon>Micromonosporales</taxon>
        <taxon>Micromonosporaceae</taxon>
        <taxon>Paractinoplanes</taxon>
    </lineage>
</organism>
<gene>
    <name evidence="3" type="ORF">Ato02nite_022530</name>
</gene>
<dbReference type="AlphaFoldDB" id="A0A919T9Q5"/>
<reference evidence="3 4" key="1">
    <citation type="submission" date="2021-03" db="EMBL/GenBank/DDBJ databases">
        <title>Whole genome shotgun sequence of Actinoplanes toevensis NBRC 105298.</title>
        <authorList>
            <person name="Komaki H."/>
            <person name="Tamura T."/>
        </authorList>
    </citation>
    <scope>NUCLEOTIDE SEQUENCE [LARGE SCALE GENOMIC DNA]</scope>
    <source>
        <strain evidence="3 4">NBRC 105298</strain>
    </source>
</reference>
<evidence type="ECO:0000313" key="3">
    <source>
        <dbReference type="EMBL" id="GIM90460.1"/>
    </source>
</evidence>
<dbReference type="RefSeq" id="WP_213006395.1">
    <property type="nucleotide sequence ID" value="NZ_BOQN01000030.1"/>
</dbReference>
<dbReference type="Pfam" id="PF13360">
    <property type="entry name" value="PQQ_2"/>
    <property type="match status" value="1"/>
</dbReference>
<keyword evidence="1" id="KW-1133">Transmembrane helix</keyword>
<keyword evidence="4" id="KW-1185">Reference proteome</keyword>
<comment type="caution">
    <text evidence="3">The sequence shown here is derived from an EMBL/GenBank/DDBJ whole genome shotgun (WGS) entry which is preliminary data.</text>
</comment>
<dbReference type="Proteomes" id="UP000677082">
    <property type="component" value="Unassembled WGS sequence"/>
</dbReference>
<dbReference type="EMBL" id="BOQN01000030">
    <property type="protein sequence ID" value="GIM90460.1"/>
    <property type="molecule type" value="Genomic_DNA"/>
</dbReference>
<accession>A0A919T9Q5</accession>
<dbReference type="InterPro" id="IPR002372">
    <property type="entry name" value="PQQ_rpt_dom"/>
</dbReference>
<keyword evidence="1" id="KW-0472">Membrane</keyword>
<proteinExistence type="predicted"/>
<evidence type="ECO:0000259" key="2">
    <source>
        <dbReference type="Pfam" id="PF13360"/>
    </source>
</evidence>
<feature type="domain" description="Pyrrolo-quinoline quinone repeat" evidence="2">
    <location>
        <begin position="172"/>
        <end position="314"/>
    </location>
</feature>
<evidence type="ECO:0000313" key="4">
    <source>
        <dbReference type="Proteomes" id="UP000677082"/>
    </source>
</evidence>
<dbReference type="Gene3D" id="2.130.10.10">
    <property type="entry name" value="YVTN repeat-like/Quinoprotein amine dehydrogenase"/>
    <property type="match status" value="1"/>
</dbReference>